<name>A0A7R9AF33_9CRUS</name>
<accession>A0A7R9AF33</accession>
<keyword evidence="4" id="KW-1185">Reference proteome</keyword>
<dbReference type="Proteomes" id="UP000677054">
    <property type="component" value="Unassembled WGS sequence"/>
</dbReference>
<feature type="region of interest" description="Disordered" evidence="1">
    <location>
        <begin position="67"/>
        <end position="92"/>
    </location>
</feature>
<evidence type="ECO:0000256" key="1">
    <source>
        <dbReference type="SAM" id="MobiDB-lite"/>
    </source>
</evidence>
<sequence>SYTEEEWTGGRVAEVCRPTGSSDRTQDDLAPGETSQGTELTVIVASIVVGVCCVLILVGVWFGFKKRRKKPKRTDVESNERSARAPTFPDTWSSTSSFLQFRMPLPVPVGDGPQKLGGGG</sequence>
<dbReference type="EMBL" id="LR904073">
    <property type="protein sequence ID" value="CAD7252552.1"/>
    <property type="molecule type" value="Genomic_DNA"/>
</dbReference>
<feature type="compositionally biased region" description="Basic and acidic residues" evidence="1">
    <location>
        <begin position="73"/>
        <end position="83"/>
    </location>
</feature>
<dbReference type="AlphaFoldDB" id="A0A7R9AF33"/>
<dbReference type="CDD" id="cd12087">
    <property type="entry name" value="TM_EGFR-like"/>
    <property type="match status" value="1"/>
</dbReference>
<feature type="transmembrane region" description="Helical" evidence="2">
    <location>
        <begin position="40"/>
        <end position="64"/>
    </location>
</feature>
<evidence type="ECO:0000256" key="2">
    <source>
        <dbReference type="SAM" id="Phobius"/>
    </source>
</evidence>
<feature type="non-terminal residue" evidence="3">
    <location>
        <position position="120"/>
    </location>
</feature>
<evidence type="ECO:0000313" key="4">
    <source>
        <dbReference type="Proteomes" id="UP000677054"/>
    </source>
</evidence>
<keyword evidence="2" id="KW-1133">Transmembrane helix</keyword>
<evidence type="ECO:0000313" key="3">
    <source>
        <dbReference type="EMBL" id="CAD7252552.1"/>
    </source>
</evidence>
<reference evidence="3" key="1">
    <citation type="submission" date="2020-11" db="EMBL/GenBank/DDBJ databases">
        <authorList>
            <person name="Tran Van P."/>
        </authorList>
    </citation>
    <scope>NUCLEOTIDE SEQUENCE</scope>
</reference>
<dbReference type="EMBL" id="CAJPEV010004556">
    <property type="protein sequence ID" value="CAG0901991.1"/>
    <property type="molecule type" value="Genomic_DNA"/>
</dbReference>
<protein>
    <submittedName>
        <fullName evidence="3">Uncharacterized protein</fullName>
    </submittedName>
</protein>
<proteinExistence type="predicted"/>
<keyword evidence="2" id="KW-0472">Membrane</keyword>
<organism evidence="3">
    <name type="scientific">Darwinula stevensoni</name>
    <dbReference type="NCBI Taxonomy" id="69355"/>
    <lineage>
        <taxon>Eukaryota</taxon>
        <taxon>Metazoa</taxon>
        <taxon>Ecdysozoa</taxon>
        <taxon>Arthropoda</taxon>
        <taxon>Crustacea</taxon>
        <taxon>Oligostraca</taxon>
        <taxon>Ostracoda</taxon>
        <taxon>Podocopa</taxon>
        <taxon>Podocopida</taxon>
        <taxon>Darwinulocopina</taxon>
        <taxon>Darwinuloidea</taxon>
        <taxon>Darwinulidae</taxon>
        <taxon>Darwinula</taxon>
    </lineage>
</organism>
<gene>
    <name evidence="3" type="ORF">DSTB1V02_LOCUS12310</name>
</gene>
<feature type="region of interest" description="Disordered" evidence="1">
    <location>
        <begin position="1"/>
        <end position="36"/>
    </location>
</feature>
<keyword evidence="2" id="KW-0812">Transmembrane</keyword>